<dbReference type="EMBL" id="ACIP02000004">
    <property type="protein sequence ID" value="EEP27653.1"/>
    <property type="molecule type" value="Genomic_DNA"/>
</dbReference>
<dbReference type="eggNOG" id="COG0791">
    <property type="taxonomic scope" value="Bacteria"/>
</dbReference>
<gene>
    <name evidence="8" type="ORF">GCWU000342_01646</name>
</gene>
<proteinExistence type="inferred from homology"/>
<feature type="region of interest" description="Disordered" evidence="5">
    <location>
        <begin position="251"/>
        <end position="290"/>
    </location>
</feature>
<dbReference type="InterPro" id="IPR051794">
    <property type="entry name" value="PG_Endopeptidase_C40"/>
</dbReference>
<dbReference type="Gene3D" id="2.30.30.40">
    <property type="entry name" value="SH3 Domains"/>
    <property type="match status" value="2"/>
</dbReference>
<dbReference type="eggNOG" id="COG3103">
    <property type="taxonomic scope" value="Bacteria"/>
</dbReference>
<keyword evidence="4" id="KW-0788">Thiol protease</keyword>
<dbReference type="Gene3D" id="3.90.1720.10">
    <property type="entry name" value="endopeptidase domain like (from Nostoc punctiforme)"/>
    <property type="match status" value="1"/>
</dbReference>
<evidence type="ECO:0000313" key="9">
    <source>
        <dbReference type="Proteomes" id="UP000003494"/>
    </source>
</evidence>
<dbReference type="PROSITE" id="PS51935">
    <property type="entry name" value="NLPC_P60"/>
    <property type="match status" value="1"/>
</dbReference>
<dbReference type="Proteomes" id="UP000003494">
    <property type="component" value="Unassembled WGS sequence"/>
</dbReference>
<dbReference type="GO" id="GO:0008234">
    <property type="term" value="F:cysteine-type peptidase activity"/>
    <property type="evidence" value="ECO:0007669"/>
    <property type="project" value="UniProtKB-KW"/>
</dbReference>
<evidence type="ECO:0000259" key="7">
    <source>
        <dbReference type="PROSITE" id="PS51935"/>
    </source>
</evidence>
<feature type="domain" description="NlpC/P60" evidence="7">
    <location>
        <begin position="295"/>
        <end position="408"/>
    </location>
</feature>
<organism evidence="8 9">
    <name type="scientific">Shuttleworthella satelles DSM 14600</name>
    <dbReference type="NCBI Taxonomy" id="626523"/>
    <lineage>
        <taxon>Bacteria</taxon>
        <taxon>Bacillati</taxon>
        <taxon>Bacillota</taxon>
        <taxon>Clostridia</taxon>
        <taxon>Lachnospirales</taxon>
        <taxon>Lachnospiraceae</taxon>
        <taxon>Shuttleworthella</taxon>
    </lineage>
</organism>
<dbReference type="PANTHER" id="PTHR47359">
    <property type="entry name" value="PEPTIDOGLYCAN DL-ENDOPEPTIDASE CWLO"/>
    <property type="match status" value="1"/>
</dbReference>
<dbReference type="AlphaFoldDB" id="C4GCF3"/>
<dbReference type="HOGENOM" id="CLU_016043_13_0_9"/>
<dbReference type="RefSeq" id="WP_006906642.1">
    <property type="nucleotide sequence ID" value="NZ_GG665867.1"/>
</dbReference>
<evidence type="ECO:0000256" key="1">
    <source>
        <dbReference type="ARBA" id="ARBA00007074"/>
    </source>
</evidence>
<evidence type="ECO:0000256" key="6">
    <source>
        <dbReference type="SAM" id="SignalP"/>
    </source>
</evidence>
<dbReference type="InterPro" id="IPR000064">
    <property type="entry name" value="NLP_P60_dom"/>
</dbReference>
<evidence type="ECO:0000256" key="5">
    <source>
        <dbReference type="SAM" id="MobiDB-lite"/>
    </source>
</evidence>
<dbReference type="GO" id="GO:0006508">
    <property type="term" value="P:proteolysis"/>
    <property type="evidence" value="ECO:0007669"/>
    <property type="project" value="UniProtKB-KW"/>
</dbReference>
<keyword evidence="6" id="KW-0732">Signal</keyword>
<comment type="similarity">
    <text evidence="1">Belongs to the peptidase C40 family.</text>
</comment>
<keyword evidence="3" id="KW-0378">Hydrolase</keyword>
<feature type="chain" id="PRO_5002936376" evidence="6">
    <location>
        <begin position="31"/>
        <end position="408"/>
    </location>
</feature>
<dbReference type="InterPro" id="IPR038765">
    <property type="entry name" value="Papain-like_cys_pep_sf"/>
</dbReference>
<dbReference type="SUPFAM" id="SSF54001">
    <property type="entry name" value="Cysteine proteinases"/>
    <property type="match status" value="1"/>
</dbReference>
<dbReference type="PANTHER" id="PTHR47359:SF3">
    <property type="entry name" value="NLP_P60 DOMAIN-CONTAINING PROTEIN-RELATED"/>
    <property type="match status" value="1"/>
</dbReference>
<evidence type="ECO:0000256" key="2">
    <source>
        <dbReference type="ARBA" id="ARBA00022670"/>
    </source>
</evidence>
<dbReference type="Pfam" id="PF08239">
    <property type="entry name" value="SH3_3"/>
    <property type="match status" value="2"/>
</dbReference>
<reference evidence="8" key="1">
    <citation type="submission" date="2009-04" db="EMBL/GenBank/DDBJ databases">
        <authorList>
            <person name="Weinstock G."/>
            <person name="Sodergren E."/>
            <person name="Clifton S."/>
            <person name="Fulton L."/>
            <person name="Fulton B."/>
            <person name="Courtney L."/>
            <person name="Fronick C."/>
            <person name="Harrison M."/>
            <person name="Strong C."/>
            <person name="Farmer C."/>
            <person name="Delahaunty K."/>
            <person name="Markovic C."/>
            <person name="Hall O."/>
            <person name="Minx P."/>
            <person name="Tomlinson C."/>
            <person name="Mitreva M."/>
            <person name="Nelson J."/>
            <person name="Hou S."/>
            <person name="Wollam A."/>
            <person name="Pepin K.H."/>
            <person name="Johnson M."/>
            <person name="Bhonagiri V."/>
            <person name="Nash W.E."/>
            <person name="Warren W."/>
            <person name="Chinwalla A."/>
            <person name="Mardis E.R."/>
            <person name="Wilson R.K."/>
        </authorList>
    </citation>
    <scope>NUCLEOTIDE SEQUENCE [LARGE SCALE GENOMIC DNA]</scope>
    <source>
        <strain evidence="8">DSM 14600</strain>
    </source>
</reference>
<keyword evidence="9" id="KW-1185">Reference proteome</keyword>
<evidence type="ECO:0000256" key="4">
    <source>
        <dbReference type="ARBA" id="ARBA00022807"/>
    </source>
</evidence>
<sequence>MNANRKTVKTMAIVAAGSAIVAGAGLPSQAATLQDTTVDQALETSKESGQGSLSGVSASLMSMLSMSTEATVSSNQTDMVASSAVNKTLYSKVGIAHTDSVINVRESADDNARLVGYLYNNNAMTVDAEENGWLHISSGDVNGYVKADGITVGDEQTCKNAQTTDVKVRENGLRLRADASLDADILSGFAKDTVVTGIDLSKQADGWIKVRASVDGKDTEGFVSNDYVDVDTHYNYGETVEAAVTRQKAEQEAAQKAAEAASRKTSVRRGTSQRTTTAASSSQAQTSVSSESEASASGAAVVAYAAQFVGNPYVWGGTSLTSGADCSGFVLSVYKHFGISLPHSSSADRSVGRAVSTSDMQVGDIVCYSGHVGIYAGGGKIINALNPSKGITYINANYAPILAVRRVL</sequence>
<name>C4GCF3_9FIRM</name>
<dbReference type="Pfam" id="PF00877">
    <property type="entry name" value="NLPC_P60"/>
    <property type="match status" value="1"/>
</dbReference>
<evidence type="ECO:0000256" key="3">
    <source>
        <dbReference type="ARBA" id="ARBA00022801"/>
    </source>
</evidence>
<comment type="caution">
    <text evidence="8">The sequence shown here is derived from an EMBL/GenBank/DDBJ whole genome shotgun (WGS) entry which is preliminary data.</text>
</comment>
<protein>
    <submittedName>
        <fullName evidence="8">NlpC/P60 family protein</fullName>
    </submittedName>
</protein>
<feature type="signal peptide" evidence="6">
    <location>
        <begin position="1"/>
        <end position="30"/>
    </location>
</feature>
<evidence type="ECO:0000313" key="8">
    <source>
        <dbReference type="EMBL" id="EEP27653.1"/>
    </source>
</evidence>
<feature type="compositionally biased region" description="Low complexity" evidence="5">
    <location>
        <begin position="268"/>
        <end position="290"/>
    </location>
</feature>
<accession>C4GCF3</accession>
<dbReference type="InterPro" id="IPR003646">
    <property type="entry name" value="SH3-like_bac-type"/>
</dbReference>
<dbReference type="SMART" id="SM00287">
    <property type="entry name" value="SH3b"/>
    <property type="match status" value="2"/>
</dbReference>
<dbReference type="STRING" id="626523.GCWU000342_01646"/>
<keyword evidence="2" id="KW-0645">Protease</keyword>